<organism evidence="1 2">
    <name type="scientific">Kocuria rosea subsp. polaris</name>
    <dbReference type="NCBI Taxonomy" id="136273"/>
    <lineage>
        <taxon>Bacteria</taxon>
        <taxon>Bacillati</taxon>
        <taxon>Actinomycetota</taxon>
        <taxon>Actinomycetes</taxon>
        <taxon>Micrococcales</taxon>
        <taxon>Micrococcaceae</taxon>
        <taxon>Kocuria</taxon>
    </lineage>
</organism>
<dbReference type="Proteomes" id="UP000030466">
    <property type="component" value="Unassembled WGS sequence"/>
</dbReference>
<accession>A0A0A6YCG5</accession>
<evidence type="ECO:0000313" key="2">
    <source>
        <dbReference type="Proteomes" id="UP000030466"/>
    </source>
</evidence>
<gene>
    <name evidence="1" type="ORF">GY22_10420</name>
</gene>
<reference evidence="1 2" key="1">
    <citation type="journal article" date="2003" name="Int. J. Syst. Evol. Microbiol.">
        <title>Kocuria polaris sp. nov., an orange-pigmented psychrophilic bacterium isolated from an Antarctic cyanobacterial mat sample.</title>
        <authorList>
            <person name="Reddy G.S."/>
            <person name="Prakash J.S."/>
            <person name="Prabahar V."/>
            <person name="Matsumoto G.I."/>
            <person name="Stackebrandt E."/>
            <person name="Shivaji S."/>
        </authorList>
    </citation>
    <scope>NUCLEOTIDE SEQUENCE [LARGE SCALE GENOMIC DNA]</scope>
    <source>
        <strain evidence="1 2">CMS 76or</strain>
    </source>
</reference>
<sequence length="145" mass="14312">MLLMITACGPSTESSSATSVDLETWAANTLPAVAEGGFSIAGSTGTDGSRATGSTTDVEPGWYAVTMACAPADRGADAGLSSGRISLSGEHGSYGEGDCAGSPVTTTVQLGAPDDTTPETVTVAAEAEGYEAFWGVSAVPTTAPE</sequence>
<comment type="caution">
    <text evidence="1">The sequence shown here is derived from an EMBL/GenBank/DDBJ whole genome shotgun (WGS) entry which is preliminary data.</text>
</comment>
<dbReference type="AlphaFoldDB" id="A0A0A6YCG5"/>
<proteinExistence type="predicted"/>
<evidence type="ECO:0000313" key="1">
    <source>
        <dbReference type="EMBL" id="KHD97397.1"/>
    </source>
</evidence>
<evidence type="ECO:0008006" key="3">
    <source>
        <dbReference type="Google" id="ProtNLM"/>
    </source>
</evidence>
<keyword evidence="2" id="KW-1185">Reference proteome</keyword>
<name>A0A0A6YCG5_KOCRO</name>
<protein>
    <recommendedName>
        <fullName evidence="3">Lipoprotein</fullName>
    </recommendedName>
</protein>
<dbReference type="EMBL" id="JSUH01000008">
    <property type="protein sequence ID" value="KHD97397.1"/>
    <property type="molecule type" value="Genomic_DNA"/>
</dbReference>